<organism evidence="2">
    <name type="scientific">Rhodanobacter sp. IGA1.0</name>
    <dbReference type="NCBI Taxonomy" id="3158582"/>
    <lineage>
        <taxon>Bacteria</taxon>
        <taxon>Pseudomonadati</taxon>
        <taxon>Pseudomonadota</taxon>
        <taxon>Gammaproteobacteria</taxon>
        <taxon>Lysobacterales</taxon>
        <taxon>Rhodanobacteraceae</taxon>
        <taxon>Rhodanobacter</taxon>
    </lineage>
</organism>
<dbReference type="InterPro" id="IPR010699">
    <property type="entry name" value="DUF1275"/>
</dbReference>
<dbReference type="PANTHER" id="PTHR37314:SF4">
    <property type="entry name" value="UPF0700 TRANSMEMBRANE PROTEIN YOAK"/>
    <property type="match status" value="1"/>
</dbReference>
<feature type="transmembrane region" description="Helical" evidence="1">
    <location>
        <begin position="116"/>
        <end position="140"/>
    </location>
</feature>
<keyword evidence="1" id="KW-1133">Transmembrane helix</keyword>
<dbReference type="EMBL" id="CP157948">
    <property type="protein sequence ID" value="XBS91614.1"/>
    <property type="molecule type" value="Genomic_DNA"/>
</dbReference>
<gene>
    <name evidence="2" type="ORF">ABNK63_08310</name>
</gene>
<dbReference type="Pfam" id="PF06912">
    <property type="entry name" value="DUF1275"/>
    <property type="match status" value="1"/>
</dbReference>
<sequence length="230" mass="24300">MPVLRQLPGWAWVGGGVLAFIAGIVNAAGYLGFRHQAITNLTGSTTLLGASLGTADGTEIVHWGLSVAAFVFGAVLSGIIVQQHTLKLGRRYGLALVLESLLLFAAVPLMTRGNPAGIYLASIAIGLQNGMASTYSGMVFRTTHVSGMFTDLGIYIGQRLRGLQVDTLRIRVCVLVVTAFTLGGAAGALLFKLMQERTLLVPAALTGLCGLGYSIYRQYRISMERRAGVG</sequence>
<dbReference type="PANTHER" id="PTHR37314">
    <property type="entry name" value="SLR0142 PROTEIN"/>
    <property type="match status" value="1"/>
</dbReference>
<feature type="transmembrane region" description="Helical" evidence="1">
    <location>
        <begin position="197"/>
        <end position="216"/>
    </location>
</feature>
<dbReference type="RefSeq" id="WP_350017148.1">
    <property type="nucleotide sequence ID" value="NZ_CP157948.1"/>
</dbReference>
<feature type="transmembrane region" description="Helical" evidence="1">
    <location>
        <begin position="92"/>
        <end position="110"/>
    </location>
</feature>
<evidence type="ECO:0000256" key="1">
    <source>
        <dbReference type="SAM" id="Phobius"/>
    </source>
</evidence>
<feature type="transmembrane region" description="Helical" evidence="1">
    <location>
        <begin position="12"/>
        <end position="33"/>
    </location>
</feature>
<protein>
    <submittedName>
        <fullName evidence="2">YoaK family protein</fullName>
    </submittedName>
</protein>
<keyword evidence="1" id="KW-0812">Transmembrane</keyword>
<feature type="transmembrane region" description="Helical" evidence="1">
    <location>
        <begin position="168"/>
        <end position="191"/>
    </location>
</feature>
<accession>A0AAU7QPL1</accession>
<feature type="transmembrane region" description="Helical" evidence="1">
    <location>
        <begin position="60"/>
        <end position="80"/>
    </location>
</feature>
<evidence type="ECO:0000313" key="2">
    <source>
        <dbReference type="EMBL" id="XBS91614.1"/>
    </source>
</evidence>
<proteinExistence type="predicted"/>
<name>A0AAU7QPL1_9GAMM</name>
<dbReference type="AlphaFoldDB" id="A0AAU7QPL1"/>
<keyword evidence="1" id="KW-0472">Membrane</keyword>
<reference evidence="2" key="1">
    <citation type="submission" date="2024-06" db="EMBL/GenBank/DDBJ databases">
        <authorList>
            <person name="Sun Y."/>
        </authorList>
    </citation>
    <scope>NUCLEOTIDE SEQUENCE</scope>
    <source>
        <strain evidence="2">IGA1.0</strain>
    </source>
</reference>